<keyword evidence="7" id="KW-1278">Translocase</keyword>
<dbReference type="InterPro" id="IPR050107">
    <property type="entry name" value="ABC_carbohydrate_import_ATPase"/>
</dbReference>
<dbReference type="PROSITE" id="PS50893">
    <property type="entry name" value="ABC_TRANSPORTER_2"/>
    <property type="match status" value="2"/>
</dbReference>
<evidence type="ECO:0000256" key="1">
    <source>
        <dbReference type="ARBA" id="ARBA00022448"/>
    </source>
</evidence>
<keyword evidence="8" id="KW-0472">Membrane</keyword>
<dbReference type="Proteomes" id="UP000032679">
    <property type="component" value="Unassembled WGS sequence"/>
</dbReference>
<evidence type="ECO:0000256" key="3">
    <source>
        <dbReference type="ARBA" id="ARBA00022597"/>
    </source>
</evidence>
<keyword evidence="3" id="KW-0762">Sugar transport</keyword>
<dbReference type="PANTHER" id="PTHR43790">
    <property type="entry name" value="CARBOHYDRATE TRANSPORT ATP-BINDING PROTEIN MG119-RELATED"/>
    <property type="match status" value="1"/>
</dbReference>
<evidence type="ECO:0000256" key="6">
    <source>
        <dbReference type="ARBA" id="ARBA00022840"/>
    </source>
</evidence>
<name>A0A0D6MHZ7_9PROT</name>
<dbReference type="PANTHER" id="PTHR43790:SF3">
    <property type="entry name" value="D-ALLOSE IMPORT ATP-BINDING PROTEIN ALSA-RELATED"/>
    <property type="match status" value="1"/>
</dbReference>
<keyword evidence="6 10" id="KW-0067">ATP-binding</keyword>
<dbReference type="PROSITE" id="PS00211">
    <property type="entry name" value="ABC_TRANSPORTER_1"/>
    <property type="match status" value="1"/>
</dbReference>
<gene>
    <name evidence="10" type="ORF">Tasa_005_051</name>
</gene>
<dbReference type="SUPFAM" id="SSF52540">
    <property type="entry name" value="P-loop containing nucleoside triphosphate hydrolases"/>
    <property type="match status" value="2"/>
</dbReference>
<dbReference type="InterPro" id="IPR003439">
    <property type="entry name" value="ABC_transporter-like_ATP-bd"/>
</dbReference>
<evidence type="ECO:0000256" key="2">
    <source>
        <dbReference type="ARBA" id="ARBA00022475"/>
    </source>
</evidence>
<dbReference type="Pfam" id="PF00005">
    <property type="entry name" value="ABC_tran"/>
    <property type="match status" value="2"/>
</dbReference>
<dbReference type="STRING" id="1231623.Tasa_005_051"/>
<dbReference type="InterPro" id="IPR027417">
    <property type="entry name" value="P-loop_NTPase"/>
</dbReference>
<evidence type="ECO:0000259" key="9">
    <source>
        <dbReference type="PROSITE" id="PS50893"/>
    </source>
</evidence>
<evidence type="ECO:0000313" key="11">
    <source>
        <dbReference type="Proteomes" id="UP000032679"/>
    </source>
</evidence>
<dbReference type="InterPro" id="IPR003593">
    <property type="entry name" value="AAA+_ATPase"/>
</dbReference>
<evidence type="ECO:0000256" key="8">
    <source>
        <dbReference type="ARBA" id="ARBA00023136"/>
    </source>
</evidence>
<accession>A0A0D6MHZ7</accession>
<keyword evidence="2" id="KW-1003">Cell membrane</keyword>
<dbReference type="AlphaFoldDB" id="A0A0D6MHZ7"/>
<feature type="domain" description="ABC transporter" evidence="9">
    <location>
        <begin position="15"/>
        <end position="251"/>
    </location>
</feature>
<keyword evidence="4" id="KW-0677">Repeat</keyword>
<dbReference type="SMART" id="SM00382">
    <property type="entry name" value="AAA"/>
    <property type="match status" value="1"/>
</dbReference>
<feature type="domain" description="ABC transporter" evidence="9">
    <location>
        <begin position="250"/>
        <end position="509"/>
    </location>
</feature>
<evidence type="ECO:0000256" key="4">
    <source>
        <dbReference type="ARBA" id="ARBA00022737"/>
    </source>
</evidence>
<dbReference type="RefSeq" id="WP_048846795.1">
    <property type="nucleotide sequence ID" value="NZ_BALE01000005.1"/>
</dbReference>
<keyword evidence="11" id="KW-1185">Reference proteome</keyword>
<comment type="caution">
    <text evidence="10">The sequence shown here is derived from an EMBL/GenBank/DDBJ whole genome shotgun (WGS) entry which is preliminary data.</text>
</comment>
<dbReference type="GO" id="GO:0005524">
    <property type="term" value="F:ATP binding"/>
    <property type="evidence" value="ECO:0007669"/>
    <property type="project" value="UniProtKB-KW"/>
</dbReference>
<sequence length="520" mass="56072">MTDAGHAALAGAPFIEGIGLSRAYGGVRALHNASLAVLPGEVHALVGENGAGKSTLIKVLGGRVRPDSGEIRLRGTSVSFSGPEAAHRVGVQTVFQELTLLPSLTVAENLFLSREPRSRLTHLIDRRAMGRRAEELLTGMGIDHIDPLAAVEDISLSERQLVEIVRAISHEPDILFLDEPTSSLVEREVVWLFEQIRRLRARGTAMVFTSHRWNEVRSIADRITVFRNGGDVGTFTDISEDDAVSLMTGRHVETLYPPVPALTASAPIALETHHLASAHLHDVSLQLHAGEILGVGGLAGHGHRALFFTLFGADRATSGTITVAGKQVSIRSPHDAMKRGVGIALVPEDRKTEGLLLRMSVRDNMTLAILRGRLSRMGFLRRAEEKRLSSDLSRQLRIKTAGPHIAVGSLSGGNQQKVLLGRWLLAEPRILLLYDVTRGVDVSTKAEIYALIHRLAAEGKAILFYSSDAEELAHLTHRVLVMREGRIAAALEGNAITAEAIVSAAVRDTSPASGRGTHAA</sequence>
<dbReference type="OrthoDB" id="7283113at2"/>
<keyword evidence="5" id="KW-0547">Nucleotide-binding</keyword>
<dbReference type="CDD" id="cd03215">
    <property type="entry name" value="ABC_Carb_Monos_II"/>
    <property type="match status" value="1"/>
</dbReference>
<dbReference type="Gene3D" id="3.40.50.300">
    <property type="entry name" value="P-loop containing nucleotide triphosphate hydrolases"/>
    <property type="match status" value="2"/>
</dbReference>
<proteinExistence type="predicted"/>
<evidence type="ECO:0000256" key="5">
    <source>
        <dbReference type="ARBA" id="ARBA00022741"/>
    </source>
</evidence>
<protein>
    <submittedName>
        <fullName evidence="10">ABC transporter ATP-binding protein</fullName>
    </submittedName>
</protein>
<dbReference type="GO" id="GO:0016887">
    <property type="term" value="F:ATP hydrolysis activity"/>
    <property type="evidence" value="ECO:0007669"/>
    <property type="project" value="InterPro"/>
</dbReference>
<evidence type="ECO:0000313" key="10">
    <source>
        <dbReference type="EMBL" id="GAN53136.1"/>
    </source>
</evidence>
<dbReference type="EMBL" id="BALE01000005">
    <property type="protein sequence ID" value="GAN53136.1"/>
    <property type="molecule type" value="Genomic_DNA"/>
</dbReference>
<reference evidence="10 11" key="1">
    <citation type="submission" date="2012-10" db="EMBL/GenBank/DDBJ databases">
        <title>Genome sequencing of Tanticharoenia sakaeratensis NBRC 103193.</title>
        <authorList>
            <person name="Azuma Y."/>
            <person name="Hadano H."/>
            <person name="Hirakawa H."/>
            <person name="Matsushita K."/>
        </authorList>
    </citation>
    <scope>NUCLEOTIDE SEQUENCE [LARGE SCALE GENOMIC DNA]</scope>
    <source>
        <strain evidence="10 11">NBRC 103193</strain>
    </source>
</reference>
<keyword evidence="1" id="KW-0813">Transport</keyword>
<evidence type="ECO:0000256" key="7">
    <source>
        <dbReference type="ARBA" id="ARBA00022967"/>
    </source>
</evidence>
<organism evidence="10 11">
    <name type="scientific">Tanticharoenia sakaeratensis NBRC 103193</name>
    <dbReference type="NCBI Taxonomy" id="1231623"/>
    <lineage>
        <taxon>Bacteria</taxon>
        <taxon>Pseudomonadati</taxon>
        <taxon>Pseudomonadota</taxon>
        <taxon>Alphaproteobacteria</taxon>
        <taxon>Acetobacterales</taxon>
        <taxon>Acetobacteraceae</taxon>
        <taxon>Tanticharoenia</taxon>
    </lineage>
</organism>
<dbReference type="CDD" id="cd03216">
    <property type="entry name" value="ABC_Carb_Monos_I"/>
    <property type="match status" value="1"/>
</dbReference>
<dbReference type="InterPro" id="IPR017871">
    <property type="entry name" value="ABC_transporter-like_CS"/>
</dbReference>